<accession>A0A2H3KS78</accession>
<protein>
    <submittedName>
        <fullName evidence="2">Phytanoyl-CoA dioxygenase</fullName>
    </submittedName>
</protein>
<comment type="cofactor">
    <cofactor evidence="1">
        <name>Fe(2+)</name>
        <dbReference type="ChEBI" id="CHEBI:29033"/>
    </cofactor>
</comment>
<evidence type="ECO:0000313" key="3">
    <source>
        <dbReference type="Proteomes" id="UP000220828"/>
    </source>
</evidence>
<comment type="caution">
    <text evidence="2">The sequence shown here is derived from an EMBL/GenBank/DDBJ whole genome shotgun (WGS) entry which is preliminary data.</text>
</comment>
<dbReference type="GO" id="GO:0005506">
    <property type="term" value="F:iron ion binding"/>
    <property type="evidence" value="ECO:0007669"/>
    <property type="project" value="UniProtKB-ARBA"/>
</dbReference>
<reference evidence="2 3" key="1">
    <citation type="submission" date="2017-09" db="EMBL/GenBank/DDBJ databases">
        <title>Whole genomes of Flavobacteriaceae.</title>
        <authorList>
            <person name="Stine C."/>
            <person name="Li C."/>
            <person name="Tadesse D."/>
        </authorList>
    </citation>
    <scope>NUCLEOTIDE SEQUENCE [LARGE SCALE GENOMIC DNA]</scope>
    <source>
        <strain evidence="2 3">ATCC 35036</strain>
    </source>
</reference>
<dbReference type="Pfam" id="PF05721">
    <property type="entry name" value="PhyH"/>
    <property type="match status" value="1"/>
</dbReference>
<dbReference type="Proteomes" id="UP000220828">
    <property type="component" value="Unassembled WGS sequence"/>
</dbReference>
<proteinExistence type="predicted"/>
<dbReference type="Gene3D" id="2.60.120.620">
    <property type="entry name" value="q2cbj1_9rhob like domain"/>
    <property type="match status" value="1"/>
</dbReference>
<keyword evidence="2" id="KW-0223">Dioxygenase</keyword>
<dbReference type="PANTHER" id="PTHR20883">
    <property type="entry name" value="PHYTANOYL-COA DIOXYGENASE DOMAIN CONTAINING 1"/>
    <property type="match status" value="1"/>
</dbReference>
<organism evidence="2 3">
    <name type="scientific">Flavobacterium branchiophilum</name>
    <dbReference type="NCBI Taxonomy" id="55197"/>
    <lineage>
        <taxon>Bacteria</taxon>
        <taxon>Pseudomonadati</taxon>
        <taxon>Bacteroidota</taxon>
        <taxon>Flavobacteriia</taxon>
        <taxon>Flavobacteriales</taxon>
        <taxon>Flavobacteriaceae</taxon>
        <taxon>Flavobacterium</taxon>
    </lineage>
</organism>
<keyword evidence="2" id="KW-0560">Oxidoreductase</keyword>
<dbReference type="RefSeq" id="WP_097554833.1">
    <property type="nucleotide sequence ID" value="NZ_PCMW01000106.1"/>
</dbReference>
<sequence length="239" mass="27805">MTDLRQTFENEGFNIIESFYTTSEIQNIQLEIEAFISQTNQSNLFGKPSKDLFAIRQFIKVFPGLIPHIFNKKMLQLIAHHFGENYFMTKSIYFDKPPLSNWFVANHQDIIISVDQKQDAEGFKNWTIKQNQFGVQPPTNILEQNFTIRIHLDHTTAHNGALKVMKKSHLKGIQKVENIACYDTEICEVGQGGLLLMKPLLFHASDKTKNESRRRVIHLEFSNQLLPKNLNWNEQLLIF</sequence>
<gene>
    <name evidence="2" type="ORF">B0A77_13935</name>
</gene>
<dbReference type="EMBL" id="PCMW01000106">
    <property type="protein sequence ID" value="PDS22245.1"/>
    <property type="molecule type" value="Genomic_DNA"/>
</dbReference>
<dbReference type="SUPFAM" id="SSF51197">
    <property type="entry name" value="Clavaminate synthase-like"/>
    <property type="match status" value="1"/>
</dbReference>
<dbReference type="InterPro" id="IPR008775">
    <property type="entry name" value="Phytyl_CoA_dOase-like"/>
</dbReference>
<dbReference type="PANTHER" id="PTHR20883:SF48">
    <property type="entry name" value="ECTOINE DIOXYGENASE"/>
    <property type="match status" value="1"/>
</dbReference>
<evidence type="ECO:0000313" key="2">
    <source>
        <dbReference type="EMBL" id="PDS22245.1"/>
    </source>
</evidence>
<dbReference type="OrthoDB" id="9791262at2"/>
<evidence type="ECO:0000256" key="1">
    <source>
        <dbReference type="ARBA" id="ARBA00001954"/>
    </source>
</evidence>
<name>A0A2H3KS78_9FLAO</name>
<dbReference type="AlphaFoldDB" id="A0A2H3KS78"/>
<dbReference type="GO" id="GO:0016706">
    <property type="term" value="F:2-oxoglutarate-dependent dioxygenase activity"/>
    <property type="evidence" value="ECO:0007669"/>
    <property type="project" value="UniProtKB-ARBA"/>
</dbReference>